<proteinExistence type="predicted"/>
<keyword evidence="2" id="KW-1185">Reference proteome</keyword>
<reference evidence="1 2" key="1">
    <citation type="journal article" date="2011" name="J. Bacteriol.">
        <title>Genome sequence of Brevibacillus laterosporus LMG 15441, a pathogen of invertebrates.</title>
        <authorList>
            <person name="Djukic M."/>
            <person name="Poehlein A."/>
            <person name="Thurmer A."/>
            <person name="Daniel R."/>
        </authorList>
    </citation>
    <scope>NUCLEOTIDE SEQUENCE [LARGE SCALE GENOMIC DNA]</scope>
    <source>
        <strain evidence="1 2">LMG 15441</strain>
    </source>
</reference>
<dbReference type="STRING" id="1042163.BRLA_c041110"/>
<dbReference type="Proteomes" id="UP000005850">
    <property type="component" value="Chromosome"/>
</dbReference>
<organism evidence="1 2">
    <name type="scientific">Brevibacillus laterosporus LMG 15441</name>
    <dbReference type="NCBI Taxonomy" id="1042163"/>
    <lineage>
        <taxon>Bacteria</taxon>
        <taxon>Bacillati</taxon>
        <taxon>Bacillota</taxon>
        <taxon>Bacilli</taxon>
        <taxon>Bacillales</taxon>
        <taxon>Paenibacillaceae</taxon>
        <taxon>Brevibacillus</taxon>
    </lineage>
</organism>
<dbReference type="AlphaFoldDB" id="A0A075RAY4"/>
<gene>
    <name evidence="1" type="ORF">BRLA_c041110</name>
</gene>
<dbReference type="HOGENOM" id="CLU_3395446_0_0_9"/>
<dbReference type="KEGG" id="blr:BRLA_c041110"/>
<evidence type="ECO:0000313" key="1">
    <source>
        <dbReference type="EMBL" id="AIG28388.1"/>
    </source>
</evidence>
<evidence type="ECO:0000313" key="2">
    <source>
        <dbReference type="Proteomes" id="UP000005850"/>
    </source>
</evidence>
<accession>A0A075RAY4</accession>
<protein>
    <submittedName>
        <fullName evidence="1">Uncharacterized protein</fullName>
    </submittedName>
</protein>
<sequence length="31" mass="3560">MAISFSNFVLIESDWIYPRTGHNIMNSSVDD</sequence>
<dbReference type="EMBL" id="CP007806">
    <property type="protein sequence ID" value="AIG28388.1"/>
    <property type="molecule type" value="Genomic_DNA"/>
</dbReference>
<name>A0A075RAY4_BRELA</name>